<sequence length="122" mass="13174">MRPLPLHGEGTGHRGVTAAGGAAFDAITAAATFKDSVAAFGIAAHDLLTCDGGYRLARAELVKLYRGRKAEIETMLAAFRNRPWPAEDHLAVRDVGEHALAILDVLFRDFRQALAVLHDRKG</sequence>
<dbReference type="EMBL" id="CP017241">
    <property type="protein sequence ID" value="APO74576.1"/>
    <property type="molecule type" value="Genomic_DNA"/>
</dbReference>
<accession>A0A1L5P395</accession>
<organism evidence="1 2">
    <name type="scientific">Rhizobium etli 8C-3</name>
    <dbReference type="NCBI Taxonomy" id="538025"/>
    <lineage>
        <taxon>Bacteria</taxon>
        <taxon>Pseudomonadati</taxon>
        <taxon>Pseudomonadota</taxon>
        <taxon>Alphaproteobacteria</taxon>
        <taxon>Hyphomicrobiales</taxon>
        <taxon>Rhizobiaceae</taxon>
        <taxon>Rhizobium/Agrobacterium group</taxon>
        <taxon>Rhizobium</taxon>
    </lineage>
</organism>
<protein>
    <submittedName>
        <fullName evidence="1">Uncharacterized protein</fullName>
    </submittedName>
</protein>
<proteinExistence type="predicted"/>
<dbReference type="AlphaFoldDB" id="A0A1L5P395"/>
<name>A0A1L5P395_RHIET</name>
<reference evidence="1 2" key="1">
    <citation type="submission" date="2016-09" db="EMBL/GenBank/DDBJ databases">
        <title>The complete genome sequences of Rhizobium gallicum, symbiovars gallicum and phaseoli, symbionts associated to common bean (Phaseolus vulgaris).</title>
        <authorList>
            <person name="Bustos P."/>
            <person name="Santamaria R.I."/>
            <person name="Perez-Carrascal O.M."/>
            <person name="Juarez S."/>
            <person name="Lozano L."/>
            <person name="Martinez-Flores I."/>
            <person name="Martinez-Romero E."/>
            <person name="Cevallos M."/>
            <person name="Romero D."/>
            <person name="Davila G."/>
            <person name="Gonzalez V."/>
        </authorList>
    </citation>
    <scope>NUCLEOTIDE SEQUENCE [LARGE SCALE GENOMIC DNA]</scope>
    <source>
        <strain evidence="1 2">8C-3</strain>
    </source>
</reference>
<evidence type="ECO:0000313" key="2">
    <source>
        <dbReference type="Proteomes" id="UP000185109"/>
    </source>
</evidence>
<dbReference type="Proteomes" id="UP000185109">
    <property type="component" value="Chromosome"/>
</dbReference>
<gene>
    <name evidence="1" type="ORF">AM571_CH01755</name>
</gene>
<evidence type="ECO:0000313" key="1">
    <source>
        <dbReference type="EMBL" id="APO74576.1"/>
    </source>
</evidence>
<dbReference type="RefSeq" id="WP_074061070.1">
    <property type="nucleotide sequence ID" value="NZ_CP017241.1"/>
</dbReference>